<protein>
    <submittedName>
        <fullName evidence="2">Uncharacterized protein</fullName>
    </submittedName>
</protein>
<organism evidence="2 3">
    <name type="scientific">Glossina palpalis gambiensis</name>
    <dbReference type="NCBI Taxonomy" id="67801"/>
    <lineage>
        <taxon>Eukaryota</taxon>
        <taxon>Metazoa</taxon>
        <taxon>Ecdysozoa</taxon>
        <taxon>Arthropoda</taxon>
        <taxon>Hexapoda</taxon>
        <taxon>Insecta</taxon>
        <taxon>Pterygota</taxon>
        <taxon>Neoptera</taxon>
        <taxon>Endopterygota</taxon>
        <taxon>Diptera</taxon>
        <taxon>Brachycera</taxon>
        <taxon>Muscomorpha</taxon>
        <taxon>Hippoboscoidea</taxon>
        <taxon>Glossinidae</taxon>
        <taxon>Glossina</taxon>
    </lineage>
</organism>
<feature type="compositionally biased region" description="Basic and acidic residues" evidence="1">
    <location>
        <begin position="103"/>
        <end position="113"/>
    </location>
</feature>
<evidence type="ECO:0000313" key="2">
    <source>
        <dbReference type="EnsemblMetazoa" id="GPPI035671-PA"/>
    </source>
</evidence>
<name>A0A1B0BNK2_9MUSC</name>
<sequence length="200" mass="23106">CLFRDELQFTACLRSIEQTNCELETRSDAIVLAARRENAAYRKIEHECNTEEHVMRQQDEAIERDAQASRTRNARSRAIARADPEYRQTKQENSVEDAALASRKREPSRRGSDGRPNQECSETEQEHDTEGLYPSVVKVRISDKWRAVEILLPTPRDELAHFFAVLNRIVTLRSMLLDEKIRITVNMNKMLRAIEVGPPD</sequence>
<reference evidence="2" key="2">
    <citation type="submission" date="2020-05" db="UniProtKB">
        <authorList>
            <consortium name="EnsemblMetazoa"/>
        </authorList>
    </citation>
    <scope>IDENTIFICATION</scope>
    <source>
        <strain evidence="2">IAEA</strain>
    </source>
</reference>
<dbReference type="EMBL" id="JXJN01017415">
    <property type="status" value="NOT_ANNOTATED_CDS"/>
    <property type="molecule type" value="Genomic_DNA"/>
</dbReference>
<feature type="compositionally biased region" description="Basic and acidic residues" evidence="1">
    <location>
        <begin position="80"/>
        <end position="90"/>
    </location>
</feature>
<evidence type="ECO:0000256" key="1">
    <source>
        <dbReference type="SAM" id="MobiDB-lite"/>
    </source>
</evidence>
<dbReference type="VEuPathDB" id="VectorBase:GPPI035671"/>
<keyword evidence="3" id="KW-1185">Reference proteome</keyword>
<feature type="region of interest" description="Disordered" evidence="1">
    <location>
        <begin position="52"/>
        <end position="131"/>
    </location>
</feature>
<evidence type="ECO:0000313" key="3">
    <source>
        <dbReference type="Proteomes" id="UP000092460"/>
    </source>
</evidence>
<reference evidence="3" key="1">
    <citation type="submission" date="2015-01" db="EMBL/GenBank/DDBJ databases">
        <authorList>
            <person name="Aksoy S."/>
            <person name="Warren W."/>
            <person name="Wilson R.K."/>
        </authorList>
    </citation>
    <scope>NUCLEOTIDE SEQUENCE [LARGE SCALE GENOMIC DNA]</scope>
    <source>
        <strain evidence="3">IAEA</strain>
    </source>
</reference>
<dbReference type="AlphaFoldDB" id="A0A1B0BNK2"/>
<dbReference type="Proteomes" id="UP000092460">
    <property type="component" value="Unassembled WGS sequence"/>
</dbReference>
<dbReference type="EnsemblMetazoa" id="GPPI035671-RA">
    <property type="protein sequence ID" value="GPPI035671-PA"/>
    <property type="gene ID" value="GPPI035671"/>
</dbReference>
<accession>A0A1B0BNK2</accession>
<feature type="compositionally biased region" description="Basic and acidic residues" evidence="1">
    <location>
        <begin position="52"/>
        <end position="67"/>
    </location>
</feature>
<proteinExistence type="predicted"/>